<evidence type="ECO:0000256" key="2">
    <source>
        <dbReference type="ARBA" id="ARBA00009677"/>
    </source>
</evidence>
<reference evidence="8 9" key="1">
    <citation type="submission" date="2016-06" db="EMBL/GenBank/DDBJ databases">
        <authorList>
            <person name="Kjaerup R.B."/>
            <person name="Dalgaard T.S."/>
            <person name="Juul-Madsen H.R."/>
        </authorList>
    </citation>
    <scope>NUCLEOTIDE SEQUENCE [LARGE SCALE GENOMIC DNA]</scope>
    <source>
        <strain evidence="8">3</strain>
    </source>
</reference>
<comment type="subcellular location">
    <subcellularLocation>
        <location evidence="1 6">Bacterial flagellum basal body</location>
    </subcellularLocation>
</comment>
<keyword evidence="4 6" id="KW-0975">Bacterial flagellum</keyword>
<name>A0A1A8XIT6_9PROT</name>
<evidence type="ECO:0000256" key="5">
    <source>
        <dbReference type="ARBA" id="ARBA00024934"/>
    </source>
</evidence>
<dbReference type="PANTHER" id="PTHR30435">
    <property type="entry name" value="FLAGELLAR PROTEIN"/>
    <property type="match status" value="1"/>
</dbReference>
<comment type="subunit">
    <text evidence="6">The basal body constitutes a major portion of the flagellar organelle and consists of a number of rings mounted on a central rod.</text>
</comment>
<comment type="function">
    <text evidence="5 6">Structural component of flagellum, the bacterial motility apparatus. Part of the rod structure of flagellar basal body.</text>
</comment>
<evidence type="ECO:0000256" key="1">
    <source>
        <dbReference type="ARBA" id="ARBA00004117"/>
    </source>
</evidence>
<evidence type="ECO:0000256" key="3">
    <source>
        <dbReference type="ARBA" id="ARBA00014376"/>
    </source>
</evidence>
<dbReference type="NCBIfam" id="TIGR01396">
    <property type="entry name" value="FlgB"/>
    <property type="match status" value="1"/>
</dbReference>
<dbReference type="Pfam" id="PF00460">
    <property type="entry name" value="Flg_bb_rod"/>
    <property type="match status" value="1"/>
</dbReference>
<comment type="similarity">
    <text evidence="2 6">Belongs to the flagella basal body rod proteins family.</text>
</comment>
<proteinExistence type="inferred from homology"/>
<dbReference type="GO" id="GO:0030694">
    <property type="term" value="C:bacterial-type flagellum basal body, rod"/>
    <property type="evidence" value="ECO:0007669"/>
    <property type="project" value="InterPro"/>
</dbReference>
<evidence type="ECO:0000256" key="4">
    <source>
        <dbReference type="ARBA" id="ARBA00023143"/>
    </source>
</evidence>
<keyword evidence="8" id="KW-0966">Cell projection</keyword>
<feature type="domain" description="Flagellar basal body rod protein N-terminal" evidence="7">
    <location>
        <begin position="14"/>
        <end position="39"/>
    </location>
</feature>
<dbReference type="PANTHER" id="PTHR30435:SF12">
    <property type="entry name" value="FLAGELLAR BASAL BODY ROD PROTEIN FLGB"/>
    <property type="match status" value="1"/>
</dbReference>
<dbReference type="AlphaFoldDB" id="A0A1A8XIT6"/>
<evidence type="ECO:0000259" key="7">
    <source>
        <dbReference type="Pfam" id="PF00460"/>
    </source>
</evidence>
<dbReference type="GO" id="GO:0071978">
    <property type="term" value="P:bacterial-type flagellum-dependent swarming motility"/>
    <property type="evidence" value="ECO:0007669"/>
    <property type="project" value="TreeGrafter"/>
</dbReference>
<dbReference type="STRING" id="1860102.ACCAA_20123"/>
<sequence length="133" mass="14122">MVSKLDNALFFQKQALTLRANRQQVLAGNIANADTPHYQAKDFDFTAALHSAVGGRGAGKLALASTSPGHLQGSAGSGPVRLMYRQAGQPSADGNTVEMDVERAQFAENAVYYDAGLTFLTLQIKTQLAALQP</sequence>
<evidence type="ECO:0000313" key="9">
    <source>
        <dbReference type="Proteomes" id="UP000199169"/>
    </source>
</evidence>
<dbReference type="EMBL" id="FLQX01000094">
    <property type="protein sequence ID" value="SBT05055.1"/>
    <property type="molecule type" value="Genomic_DNA"/>
</dbReference>
<gene>
    <name evidence="8" type="primary">flgB</name>
    <name evidence="8" type="ORF">ACCAA_20123</name>
</gene>
<keyword evidence="9" id="KW-1185">Reference proteome</keyword>
<keyword evidence="8" id="KW-0969">Cilium</keyword>
<dbReference type="PIRSF" id="PIRSF002889">
    <property type="entry name" value="Rod_FlgB"/>
    <property type="match status" value="1"/>
</dbReference>
<dbReference type="Proteomes" id="UP000199169">
    <property type="component" value="Unassembled WGS sequence"/>
</dbReference>
<dbReference type="InterPro" id="IPR006300">
    <property type="entry name" value="FlgB"/>
</dbReference>
<protein>
    <recommendedName>
        <fullName evidence="3 6">Flagellar basal body rod protein FlgB</fullName>
    </recommendedName>
</protein>
<dbReference type="InterPro" id="IPR001444">
    <property type="entry name" value="Flag_bb_rod_N"/>
</dbReference>
<organism evidence="8 9">
    <name type="scientific">Candidatus Accumulibacter aalborgensis</name>
    <dbReference type="NCBI Taxonomy" id="1860102"/>
    <lineage>
        <taxon>Bacteria</taxon>
        <taxon>Pseudomonadati</taxon>
        <taxon>Pseudomonadota</taxon>
        <taxon>Betaproteobacteria</taxon>
        <taxon>Candidatus Accumulibacter</taxon>
    </lineage>
</organism>
<keyword evidence="8" id="KW-0282">Flagellum</keyword>
<evidence type="ECO:0000256" key="6">
    <source>
        <dbReference type="PIRNR" id="PIRNR002889"/>
    </source>
</evidence>
<dbReference type="RefSeq" id="WP_186406317.1">
    <property type="nucleotide sequence ID" value="NZ_FLQX01000094.1"/>
</dbReference>
<evidence type="ECO:0000313" key="8">
    <source>
        <dbReference type="EMBL" id="SBT05055.1"/>
    </source>
</evidence>
<accession>A0A1A8XIT6</accession>